<dbReference type="EMBL" id="JARJLG010000129">
    <property type="protein sequence ID" value="KAJ7740001.1"/>
    <property type="molecule type" value="Genomic_DNA"/>
</dbReference>
<evidence type="ECO:0000313" key="4">
    <source>
        <dbReference type="Proteomes" id="UP001215280"/>
    </source>
</evidence>
<dbReference type="AlphaFoldDB" id="A0AAD7IDP1"/>
<keyword evidence="4" id="KW-1185">Reference proteome</keyword>
<dbReference type="Proteomes" id="UP001215280">
    <property type="component" value="Unassembled WGS sequence"/>
</dbReference>
<evidence type="ECO:0000256" key="1">
    <source>
        <dbReference type="SAM" id="Coils"/>
    </source>
</evidence>
<accession>A0AAD7IDP1</accession>
<evidence type="ECO:0000256" key="2">
    <source>
        <dbReference type="SAM" id="MobiDB-lite"/>
    </source>
</evidence>
<comment type="caution">
    <text evidence="3">The sequence shown here is derived from an EMBL/GenBank/DDBJ whole genome shotgun (WGS) entry which is preliminary data.</text>
</comment>
<reference evidence="3" key="1">
    <citation type="submission" date="2023-03" db="EMBL/GenBank/DDBJ databases">
        <title>Massive genome expansion in bonnet fungi (Mycena s.s.) driven by repeated elements and novel gene families across ecological guilds.</title>
        <authorList>
            <consortium name="Lawrence Berkeley National Laboratory"/>
            <person name="Harder C.B."/>
            <person name="Miyauchi S."/>
            <person name="Viragh M."/>
            <person name="Kuo A."/>
            <person name="Thoen E."/>
            <person name="Andreopoulos B."/>
            <person name="Lu D."/>
            <person name="Skrede I."/>
            <person name="Drula E."/>
            <person name="Henrissat B."/>
            <person name="Morin E."/>
            <person name="Kohler A."/>
            <person name="Barry K."/>
            <person name="LaButti K."/>
            <person name="Morin E."/>
            <person name="Salamov A."/>
            <person name="Lipzen A."/>
            <person name="Mereny Z."/>
            <person name="Hegedus B."/>
            <person name="Baldrian P."/>
            <person name="Stursova M."/>
            <person name="Weitz H."/>
            <person name="Taylor A."/>
            <person name="Grigoriev I.V."/>
            <person name="Nagy L.G."/>
            <person name="Martin F."/>
            <person name="Kauserud H."/>
        </authorList>
    </citation>
    <scope>NUCLEOTIDE SEQUENCE</scope>
    <source>
        <strain evidence="3">CBHHK188m</strain>
    </source>
</reference>
<gene>
    <name evidence="3" type="ORF">DFH07DRAFT_965494</name>
</gene>
<evidence type="ECO:0000313" key="3">
    <source>
        <dbReference type="EMBL" id="KAJ7740001.1"/>
    </source>
</evidence>
<feature type="compositionally biased region" description="Basic and acidic residues" evidence="2">
    <location>
        <begin position="1"/>
        <end position="10"/>
    </location>
</feature>
<name>A0AAD7IDP1_9AGAR</name>
<keyword evidence="1" id="KW-0175">Coiled coil</keyword>
<organism evidence="3 4">
    <name type="scientific">Mycena maculata</name>
    <dbReference type="NCBI Taxonomy" id="230809"/>
    <lineage>
        <taxon>Eukaryota</taxon>
        <taxon>Fungi</taxon>
        <taxon>Dikarya</taxon>
        <taxon>Basidiomycota</taxon>
        <taxon>Agaricomycotina</taxon>
        <taxon>Agaricomycetes</taxon>
        <taxon>Agaricomycetidae</taxon>
        <taxon>Agaricales</taxon>
        <taxon>Marasmiineae</taxon>
        <taxon>Mycenaceae</taxon>
        <taxon>Mycena</taxon>
    </lineage>
</organism>
<feature type="coiled-coil region" evidence="1">
    <location>
        <begin position="151"/>
        <end position="181"/>
    </location>
</feature>
<sequence>MTMGNDERPGSGDVFGDAPSEEPGSPKKKKKDRVRITNTNALHGLVEGARRGGQALEIPRMQKLRGPIENRGDSTRRFLRLVKDIMERCEQVSQETGCWLFFTAQHMFAKEPFLHYASPRIRKEGRKEVEEITNNFNRLFLTLIAARNHESKEMHRKLLAAEEKEADAQKELQAAREGEQREAEACWHELGRCAACDAMYVQTQH</sequence>
<proteinExistence type="predicted"/>
<protein>
    <submittedName>
        <fullName evidence="3">Uncharacterized protein</fullName>
    </submittedName>
</protein>
<feature type="region of interest" description="Disordered" evidence="2">
    <location>
        <begin position="1"/>
        <end position="36"/>
    </location>
</feature>